<evidence type="ECO:0000313" key="2">
    <source>
        <dbReference type="Proteomes" id="UP000242687"/>
    </source>
</evidence>
<keyword evidence="2" id="KW-1185">Reference proteome</keyword>
<dbReference type="EMBL" id="PGFJ01000001">
    <property type="protein sequence ID" value="PJJ83581.1"/>
    <property type="molecule type" value="Genomic_DNA"/>
</dbReference>
<name>A0A2H9VRZ6_9SPHI</name>
<dbReference type="Gene3D" id="2.30.110.10">
    <property type="entry name" value="Electron Transport, Fmn-binding Protein, Chain A"/>
    <property type="match status" value="1"/>
</dbReference>
<comment type="caution">
    <text evidence="1">The sequence shown here is derived from an EMBL/GenBank/DDBJ whole genome shotgun (WGS) entry which is preliminary data.</text>
</comment>
<dbReference type="AlphaFoldDB" id="A0A2H9VRZ6"/>
<dbReference type="SUPFAM" id="SSF50475">
    <property type="entry name" value="FMN-binding split barrel"/>
    <property type="match status" value="1"/>
</dbReference>
<proteinExistence type="predicted"/>
<evidence type="ECO:0000313" key="1">
    <source>
        <dbReference type="EMBL" id="PJJ83581.1"/>
    </source>
</evidence>
<dbReference type="OrthoDB" id="9794935at2"/>
<sequence>MLGELNEQQINDLLRKQVTGRIACHAKGVTYIVPVNYVYDGEYIYSHSSEGKKIAMMRHNPEVCFEVDEIESIFRWQSVIAWGTFEEVKNMDEKQRIMQSIIHRIMPLSVNPDNHPSHGITENDSDVGTSVELIVYRIALSKKTGRFENS</sequence>
<evidence type="ECO:0008006" key="3">
    <source>
        <dbReference type="Google" id="ProtNLM"/>
    </source>
</evidence>
<dbReference type="InterPro" id="IPR024747">
    <property type="entry name" value="Pyridox_Oxase-rel"/>
</dbReference>
<dbReference type="InterPro" id="IPR012349">
    <property type="entry name" value="Split_barrel_FMN-bd"/>
</dbReference>
<dbReference type="RefSeq" id="WP_100339834.1">
    <property type="nucleotide sequence ID" value="NZ_PGFJ01000001.1"/>
</dbReference>
<dbReference type="PANTHER" id="PTHR34071:SF2">
    <property type="entry name" value="FLAVIN-NUCLEOTIDE-BINDING PROTEIN"/>
    <property type="match status" value="1"/>
</dbReference>
<dbReference type="Pfam" id="PF12900">
    <property type="entry name" value="Pyridox_ox_2"/>
    <property type="match status" value="1"/>
</dbReference>
<organism evidence="1 2">
    <name type="scientific">Mucilaginibacter auburnensis</name>
    <dbReference type="NCBI Taxonomy" id="1457233"/>
    <lineage>
        <taxon>Bacteria</taxon>
        <taxon>Pseudomonadati</taxon>
        <taxon>Bacteroidota</taxon>
        <taxon>Sphingobacteriia</taxon>
        <taxon>Sphingobacteriales</taxon>
        <taxon>Sphingobacteriaceae</taxon>
        <taxon>Mucilaginibacter</taxon>
    </lineage>
</organism>
<gene>
    <name evidence="1" type="ORF">CLV57_0566</name>
</gene>
<reference evidence="1 2" key="1">
    <citation type="submission" date="2017-11" db="EMBL/GenBank/DDBJ databases">
        <title>Genomic Encyclopedia of Archaeal and Bacterial Type Strains, Phase II (KMG-II): From Individual Species to Whole Genera.</title>
        <authorList>
            <person name="Goeker M."/>
        </authorList>
    </citation>
    <scope>NUCLEOTIDE SEQUENCE [LARGE SCALE GENOMIC DNA]</scope>
    <source>
        <strain evidence="1 2">DSM 28175</strain>
    </source>
</reference>
<dbReference type="PANTHER" id="PTHR34071">
    <property type="entry name" value="5-NITROIMIDAZOLE ANTIBIOTICS RESISTANCE PROTEIN, NIMA-FAMILY-RELATED PROTEIN-RELATED"/>
    <property type="match status" value="1"/>
</dbReference>
<dbReference type="Proteomes" id="UP000242687">
    <property type="component" value="Unassembled WGS sequence"/>
</dbReference>
<accession>A0A2H9VRZ6</accession>
<protein>
    <recommendedName>
        <fullName evidence="3">Pyridoxamine 5'-phosphate oxidase-like protein</fullName>
    </recommendedName>
</protein>